<dbReference type="RefSeq" id="XP_022644940.1">
    <property type="nucleotide sequence ID" value="XM_022789205.1"/>
</dbReference>
<feature type="signal peptide" evidence="3">
    <location>
        <begin position="1"/>
        <end position="22"/>
    </location>
</feature>
<dbReference type="RefSeq" id="XP_022644934.1">
    <property type="nucleotide sequence ID" value="XM_022789199.1"/>
</dbReference>
<dbReference type="EnsemblMetazoa" id="XM_022789207">
    <property type="protein sequence ID" value="XP_022644942"/>
    <property type="gene ID" value="LOC111243513"/>
</dbReference>
<accession>A0A7M7M3C9</accession>
<proteinExistence type="predicted"/>
<keyword evidence="2" id="KW-0472">Membrane</keyword>
<feature type="compositionally biased region" description="Low complexity" evidence="1">
    <location>
        <begin position="837"/>
        <end position="853"/>
    </location>
</feature>
<dbReference type="GeneID" id="111243513"/>
<keyword evidence="2" id="KW-0812">Transmembrane</keyword>
<dbReference type="RefSeq" id="XP_022644942.1">
    <property type="nucleotide sequence ID" value="XM_022789207.1"/>
</dbReference>
<dbReference type="EnsemblMetazoa" id="XM_022789199">
    <property type="protein sequence ID" value="XP_022644934"/>
    <property type="gene ID" value="LOC111243513"/>
</dbReference>
<feature type="region of interest" description="Disordered" evidence="1">
    <location>
        <begin position="244"/>
        <end position="265"/>
    </location>
</feature>
<dbReference type="EnsemblMetazoa" id="XM_022789202">
    <property type="protein sequence ID" value="XP_022644937"/>
    <property type="gene ID" value="LOC111243513"/>
</dbReference>
<organism evidence="4 5">
    <name type="scientific">Varroa destructor</name>
    <name type="common">Honeybee mite</name>
    <dbReference type="NCBI Taxonomy" id="109461"/>
    <lineage>
        <taxon>Eukaryota</taxon>
        <taxon>Metazoa</taxon>
        <taxon>Ecdysozoa</taxon>
        <taxon>Arthropoda</taxon>
        <taxon>Chelicerata</taxon>
        <taxon>Arachnida</taxon>
        <taxon>Acari</taxon>
        <taxon>Parasitiformes</taxon>
        <taxon>Mesostigmata</taxon>
        <taxon>Gamasina</taxon>
        <taxon>Dermanyssoidea</taxon>
        <taxon>Varroidae</taxon>
        <taxon>Varroa</taxon>
    </lineage>
</organism>
<name>A0A7M7M3C9_VARDE</name>
<evidence type="ECO:0000313" key="4">
    <source>
        <dbReference type="EnsemblMetazoa" id="XP_022644937"/>
    </source>
</evidence>
<reference evidence="4" key="1">
    <citation type="submission" date="2021-01" db="UniProtKB">
        <authorList>
            <consortium name="EnsemblMetazoa"/>
        </authorList>
    </citation>
    <scope>IDENTIFICATION</scope>
</reference>
<protein>
    <recommendedName>
        <fullName evidence="6">Papillote</fullName>
    </recommendedName>
</protein>
<dbReference type="RefSeq" id="XP_022644938.1">
    <property type="nucleotide sequence ID" value="XM_022789203.1"/>
</dbReference>
<dbReference type="OMA" id="RNYPSDR"/>
<dbReference type="OrthoDB" id="10070678at2759"/>
<keyword evidence="2" id="KW-1133">Transmembrane helix</keyword>
<feature type="region of interest" description="Disordered" evidence="1">
    <location>
        <begin position="742"/>
        <end position="784"/>
    </location>
</feature>
<evidence type="ECO:0000256" key="2">
    <source>
        <dbReference type="SAM" id="Phobius"/>
    </source>
</evidence>
<dbReference type="PANTHER" id="PTHR46560:SF11">
    <property type="entry name" value="GH09980P"/>
    <property type="match status" value="1"/>
</dbReference>
<dbReference type="EnsemblMetazoa" id="XM_022789205">
    <property type="protein sequence ID" value="XP_022644940"/>
    <property type="gene ID" value="LOC111243513"/>
</dbReference>
<feature type="region of interest" description="Disordered" evidence="1">
    <location>
        <begin position="823"/>
        <end position="853"/>
    </location>
</feature>
<feature type="transmembrane region" description="Helical" evidence="2">
    <location>
        <begin position="178"/>
        <end position="202"/>
    </location>
</feature>
<dbReference type="AlphaFoldDB" id="A0A7M7M3C9"/>
<evidence type="ECO:0000256" key="3">
    <source>
        <dbReference type="SAM" id="SignalP"/>
    </source>
</evidence>
<feature type="region of interest" description="Disordered" evidence="1">
    <location>
        <begin position="306"/>
        <end position="325"/>
    </location>
</feature>
<dbReference type="RefSeq" id="XP_022644935.1">
    <property type="nucleotide sequence ID" value="XM_022789200.1"/>
</dbReference>
<keyword evidence="3" id="KW-0732">Signal</keyword>
<dbReference type="RefSeq" id="XP_022644941.1">
    <property type="nucleotide sequence ID" value="XM_022789206.1"/>
</dbReference>
<evidence type="ECO:0008006" key="6">
    <source>
        <dbReference type="Google" id="ProtNLM"/>
    </source>
</evidence>
<dbReference type="KEGG" id="vde:111243513"/>
<dbReference type="EnsemblMetazoa" id="XM_022789201">
    <property type="protein sequence ID" value="XP_022644936"/>
    <property type="gene ID" value="LOC111243513"/>
</dbReference>
<dbReference type="RefSeq" id="XP_022644937.1">
    <property type="nucleotide sequence ID" value="XM_022789202.1"/>
</dbReference>
<feature type="compositionally biased region" description="Low complexity" evidence="1">
    <location>
        <begin position="251"/>
        <end position="262"/>
    </location>
</feature>
<evidence type="ECO:0000313" key="5">
    <source>
        <dbReference type="Proteomes" id="UP000594260"/>
    </source>
</evidence>
<evidence type="ECO:0000256" key="1">
    <source>
        <dbReference type="SAM" id="MobiDB-lite"/>
    </source>
</evidence>
<dbReference type="Proteomes" id="UP000594260">
    <property type="component" value="Unplaced"/>
</dbReference>
<dbReference type="EnsemblMetazoa" id="XM_022789203">
    <property type="protein sequence ID" value="XP_022644938"/>
    <property type="gene ID" value="LOC111243513"/>
</dbReference>
<feature type="chain" id="PRO_5036207468" description="Papillote" evidence="3">
    <location>
        <begin position="23"/>
        <end position="853"/>
    </location>
</feature>
<dbReference type="InParanoid" id="A0A7M7M3C9"/>
<dbReference type="FunCoup" id="A0A7M7M3C9">
    <property type="interactions" value="5"/>
</dbReference>
<keyword evidence="5" id="KW-1185">Reference proteome</keyword>
<dbReference type="EnsemblMetazoa" id="XM_022789206">
    <property type="protein sequence ID" value="XP_022644941"/>
    <property type="gene ID" value="LOC111243513"/>
</dbReference>
<dbReference type="EnsemblMetazoa" id="XM_022789200">
    <property type="protein sequence ID" value="XP_022644935"/>
    <property type="gene ID" value="LOC111243513"/>
</dbReference>
<sequence length="853" mass="96052">MWNTAVIPWMTVLCSCAQVSFCQEGVRDDSHVENVVHKAVADEFDSQILTNRTTAFLSCASGEMHVKLNFSEPFRGITYVDYDKTSPCKFYGDGRKYYELRIPLKGCGTKQEAPRVFINNIIVRFHRSLELEEDEIKTIICRYPPPQAPPPATVVAPIVEAPPLIPPLRPPKLSEIELLLIICALLFLTLLLLGIGIAYYCLKKRNVKVIKKRPVSTPASEITKISDFAPITIPRAVAQSSSSGSEATLISDYPSESPSSASDLEEAVDRRLVDAKIPIPPAPYPTDGERAESLASVELPLRAAAIPRPKSGPYPTDAERAESISSEQRIATIPRRPKRDIQTADDYFINTIQETTEDVDMDNLHTTTTLDAVEAQPLYGSIPDNDNYSQSEIESVILPQRERVPQRSTQMIDDLNITTEHTVDTVENTSKKHRDTIIAARKPKIEVKNIEDVILTTEHDITTNEEVTKHRRDTIQQYQKAEPEVLTVPTEYLAPTWDVNFKTRDPGQPATFGPGLCQQTTTSTWETDDLTKTTAADRTTVHDITDIRRTDIQDEADISNVDTRTSDTGNVDIRTTGIRDITTDIKTIDVTNVDICDTDMSNVDFSQDSVILPPPKSVTPPKPSLMSISSMPPKYELLERIVSPPPVPGVEMLTPPIKNRWTVLISSDDTFRTLIHEAHTIEEYTRVSYHVDYVHVFERPVWDVIIRVLTFPDYRFEPTVTIRRLPPLRDVPDVDLRSLTETEVEPCRRKPDSILSDESRPEGDRATSEYTEPANQRRRAESIASYQKPVLRPIEVDIDESDDARSDITFDVPAETLVSRMTSTDIQDVPEGRRIITQQTRFTESSRTSSRRY</sequence>
<dbReference type="PANTHER" id="PTHR46560">
    <property type="entry name" value="CYPHER, ISOFORM B"/>
    <property type="match status" value="1"/>
</dbReference>
<dbReference type="RefSeq" id="XP_022644936.1">
    <property type="nucleotide sequence ID" value="XM_022789201.1"/>
</dbReference>
<feature type="compositionally biased region" description="Basic and acidic residues" evidence="1">
    <location>
        <begin position="742"/>
        <end position="767"/>
    </location>
</feature>